<dbReference type="AlphaFoldDB" id="A0A202BQW4"/>
<dbReference type="EMBL" id="MVAG01000193">
    <property type="protein sequence ID" value="OVE53918.1"/>
    <property type="molecule type" value="Genomic_DNA"/>
</dbReference>
<protein>
    <submittedName>
        <fullName evidence="1">Uncharacterized protein</fullName>
    </submittedName>
</protein>
<sequence length="249" mass="28691">MNKEELVRKLAGDSFQEYLEACSELPDYAKNGGELDQEIIERALFVNLFPFWANHKDLNDKYDEITSELPNHSDLLQTDQKYDLMGITAFVNGLMNGVFDVSGFLWANNGYMSSKVSCDSISEYYKEQGKDKEAAYFQELGEWFLTIYSATTDVFRAIMNIKSWNEQMVIGLTNFLNKSLSQYGIFEWILSGLYEVVDDPLIKEKVFDHYIDSFKKARENLKKEKNKEGADQITGKLKNLRKLAKGQNV</sequence>
<name>A0A202BQW4_9FLAO</name>
<dbReference type="RefSeq" id="WP_087712327.1">
    <property type="nucleotide sequence ID" value="NZ_MVAG01000193.1"/>
</dbReference>
<evidence type="ECO:0000313" key="2">
    <source>
        <dbReference type="Proteomes" id="UP000196355"/>
    </source>
</evidence>
<accession>A0A202BQW4</accession>
<comment type="caution">
    <text evidence="1">The sequence shown here is derived from an EMBL/GenBank/DDBJ whole genome shotgun (WGS) entry which is preliminary data.</text>
</comment>
<reference evidence="2" key="1">
    <citation type="submission" date="2017-02" db="EMBL/GenBank/DDBJ databases">
        <authorList>
            <person name="Tetz G."/>
            <person name="Tetz V."/>
        </authorList>
    </citation>
    <scope>NUCLEOTIDE SEQUENCE [LARGE SCALE GENOMIC DNA]</scope>
    <source>
        <strain evidence="2">VT16-26</strain>
    </source>
</reference>
<proteinExistence type="predicted"/>
<organism evidence="1 2">
    <name type="scientific">Chryseobacterium mucoviscidosis</name>
    <dbReference type="NCBI Taxonomy" id="1945581"/>
    <lineage>
        <taxon>Bacteria</taxon>
        <taxon>Pseudomonadati</taxon>
        <taxon>Bacteroidota</taxon>
        <taxon>Flavobacteriia</taxon>
        <taxon>Flavobacteriales</taxon>
        <taxon>Weeksellaceae</taxon>
        <taxon>Chryseobacterium group</taxon>
        <taxon>Chryseobacterium</taxon>
    </lineage>
</organism>
<keyword evidence="2" id="KW-1185">Reference proteome</keyword>
<gene>
    <name evidence="1" type="ORF">B0E34_20010</name>
</gene>
<evidence type="ECO:0000313" key="1">
    <source>
        <dbReference type="EMBL" id="OVE53918.1"/>
    </source>
</evidence>
<dbReference type="Proteomes" id="UP000196355">
    <property type="component" value="Unassembled WGS sequence"/>
</dbReference>